<protein>
    <recommendedName>
        <fullName evidence="2">Alpha/beta hydrolase fold-3 domain-containing protein</fullName>
    </recommendedName>
</protein>
<comment type="caution">
    <text evidence="3">The sequence shown here is derived from an EMBL/GenBank/DDBJ whole genome shotgun (WGS) entry which is preliminary data.</text>
</comment>
<dbReference type="InterPro" id="IPR050300">
    <property type="entry name" value="GDXG_lipolytic_enzyme"/>
</dbReference>
<keyword evidence="4" id="KW-1185">Reference proteome</keyword>
<dbReference type="EMBL" id="JAPDMZ010000052">
    <property type="protein sequence ID" value="KAK0553309.1"/>
    <property type="molecule type" value="Genomic_DNA"/>
</dbReference>
<evidence type="ECO:0000313" key="4">
    <source>
        <dbReference type="Proteomes" id="UP001176517"/>
    </source>
</evidence>
<dbReference type="AlphaFoldDB" id="A0AAN6GRL7"/>
<dbReference type="InterPro" id="IPR029058">
    <property type="entry name" value="AB_hydrolase_fold"/>
</dbReference>
<dbReference type="Pfam" id="PF07859">
    <property type="entry name" value="Abhydrolase_3"/>
    <property type="match status" value="1"/>
</dbReference>
<reference evidence="3" key="1">
    <citation type="journal article" date="2023" name="PhytoFront">
        <title>Draft Genome Resources of Seven Strains of Tilletia horrida, Causal Agent of Kernel Smut of Rice.</title>
        <authorList>
            <person name="Khanal S."/>
            <person name="Antony Babu S."/>
            <person name="Zhou X.G."/>
        </authorList>
    </citation>
    <scope>NUCLEOTIDE SEQUENCE</scope>
    <source>
        <strain evidence="3">TX6</strain>
    </source>
</reference>
<keyword evidence="1" id="KW-0378">Hydrolase</keyword>
<dbReference type="InterPro" id="IPR013094">
    <property type="entry name" value="AB_hydrolase_3"/>
</dbReference>
<organism evidence="3 4">
    <name type="scientific">Tilletia horrida</name>
    <dbReference type="NCBI Taxonomy" id="155126"/>
    <lineage>
        <taxon>Eukaryota</taxon>
        <taxon>Fungi</taxon>
        <taxon>Dikarya</taxon>
        <taxon>Basidiomycota</taxon>
        <taxon>Ustilaginomycotina</taxon>
        <taxon>Exobasidiomycetes</taxon>
        <taxon>Tilletiales</taxon>
        <taxon>Tilletiaceae</taxon>
        <taxon>Tilletia</taxon>
    </lineage>
</organism>
<evidence type="ECO:0000256" key="1">
    <source>
        <dbReference type="ARBA" id="ARBA00022801"/>
    </source>
</evidence>
<accession>A0AAN6GRL7</accession>
<proteinExistence type="predicted"/>
<dbReference type="Gene3D" id="3.40.50.1820">
    <property type="entry name" value="alpha/beta hydrolase"/>
    <property type="match status" value="1"/>
</dbReference>
<dbReference type="Proteomes" id="UP001176517">
    <property type="component" value="Unassembled WGS sequence"/>
</dbReference>
<gene>
    <name evidence="3" type="ORF">OC846_002552</name>
</gene>
<dbReference type="PANTHER" id="PTHR48081">
    <property type="entry name" value="AB HYDROLASE SUPERFAMILY PROTEIN C4A8.06C"/>
    <property type="match status" value="1"/>
</dbReference>
<name>A0AAN6GRL7_9BASI</name>
<feature type="domain" description="Alpha/beta hydrolase fold-3" evidence="2">
    <location>
        <begin position="82"/>
        <end position="295"/>
    </location>
</feature>
<evidence type="ECO:0000259" key="2">
    <source>
        <dbReference type="Pfam" id="PF07859"/>
    </source>
</evidence>
<dbReference type="GO" id="GO:0016787">
    <property type="term" value="F:hydrolase activity"/>
    <property type="evidence" value="ECO:0007669"/>
    <property type="project" value="UniProtKB-KW"/>
</dbReference>
<dbReference type="PANTHER" id="PTHR48081:SF8">
    <property type="entry name" value="ALPHA_BETA HYDROLASE FOLD-3 DOMAIN-CONTAINING PROTEIN-RELATED"/>
    <property type="match status" value="1"/>
</dbReference>
<evidence type="ECO:0000313" key="3">
    <source>
        <dbReference type="EMBL" id="KAK0553309.1"/>
    </source>
</evidence>
<dbReference type="SUPFAM" id="SSF53474">
    <property type="entry name" value="alpha/beta-Hydrolases"/>
    <property type="match status" value="1"/>
</dbReference>
<sequence>MSIPPPVPPSEPVRAFSWSFYPIIWAQANLIRLMAPAPAMKDKIPTDIEVVHTSIPSRDKRRTIKADAYRAKGVKPSGKILLNWHGSGFILHRHSEDKTYCSYIAGQLREAGVTVYDLDYRKAPESPFPAGIEDVEDAILHFARLPTTTNLAVGGFSAGSMFAIAASATTKPILAGNGGIPVSSITAFYPASDMRPGIAKRTAPVPKARSGATIAPWVGNIFTTALCVDPDSMYDKRSSLILHKADELPPHFLIITGNADSLHEDSVDFINNLNNESPPHPDAKMISIPEESHAWDKKPLCKESFESRDFAYSSARDHIKIGLDIA</sequence>